<dbReference type="EMBL" id="BART01039489">
    <property type="protein sequence ID" value="GAH14468.1"/>
    <property type="molecule type" value="Genomic_DNA"/>
</dbReference>
<evidence type="ECO:0000313" key="1">
    <source>
        <dbReference type="EMBL" id="GAH14468.1"/>
    </source>
</evidence>
<accession>X1F109</accession>
<comment type="caution">
    <text evidence="1">The sequence shown here is derived from an EMBL/GenBank/DDBJ whole genome shotgun (WGS) entry which is preliminary data.</text>
</comment>
<dbReference type="AlphaFoldDB" id="X1F109"/>
<feature type="non-terminal residue" evidence="1">
    <location>
        <position position="1"/>
    </location>
</feature>
<name>X1F109_9ZZZZ</name>
<sequence length="47" mass="5135">GGLLVDHSGIDNVTIDEGNQYLFTGVLTNYELNPGLPILKAYKIETK</sequence>
<gene>
    <name evidence="1" type="ORF">S01H4_64878</name>
</gene>
<reference evidence="1" key="1">
    <citation type="journal article" date="2014" name="Front. Microbiol.">
        <title>High frequency of phylogenetically diverse reductive dehalogenase-homologous genes in deep subseafloor sedimentary metagenomes.</title>
        <authorList>
            <person name="Kawai M."/>
            <person name="Futagami T."/>
            <person name="Toyoda A."/>
            <person name="Takaki Y."/>
            <person name="Nishi S."/>
            <person name="Hori S."/>
            <person name="Arai W."/>
            <person name="Tsubouchi T."/>
            <person name="Morono Y."/>
            <person name="Uchiyama I."/>
            <person name="Ito T."/>
            <person name="Fujiyama A."/>
            <person name="Inagaki F."/>
            <person name="Takami H."/>
        </authorList>
    </citation>
    <scope>NUCLEOTIDE SEQUENCE</scope>
    <source>
        <strain evidence="1">Expedition CK06-06</strain>
    </source>
</reference>
<organism evidence="1">
    <name type="scientific">marine sediment metagenome</name>
    <dbReference type="NCBI Taxonomy" id="412755"/>
    <lineage>
        <taxon>unclassified sequences</taxon>
        <taxon>metagenomes</taxon>
        <taxon>ecological metagenomes</taxon>
    </lineage>
</organism>
<protein>
    <submittedName>
        <fullName evidence="1">Uncharacterized protein</fullName>
    </submittedName>
</protein>
<proteinExistence type="predicted"/>